<dbReference type="InterPro" id="IPR029058">
    <property type="entry name" value="AB_hydrolase_fold"/>
</dbReference>
<reference evidence="4 5" key="1">
    <citation type="submission" date="2017-09" db="EMBL/GenBank/DDBJ databases">
        <authorList>
            <person name="Lee N."/>
            <person name="Cho B.-K."/>
        </authorList>
    </citation>
    <scope>NUCLEOTIDE SEQUENCE [LARGE SCALE GENOMIC DNA]</scope>
    <source>
        <strain evidence="4 5">ATCC 12853</strain>
    </source>
</reference>
<evidence type="ECO:0000259" key="3">
    <source>
        <dbReference type="Pfam" id="PF20434"/>
    </source>
</evidence>
<feature type="transmembrane region" description="Helical" evidence="2">
    <location>
        <begin position="36"/>
        <end position="61"/>
    </location>
</feature>
<protein>
    <submittedName>
        <fullName evidence="4">Alpha/beta hydrolase</fullName>
    </submittedName>
</protein>
<dbReference type="PANTHER" id="PTHR48081">
    <property type="entry name" value="AB HYDROLASE SUPERFAMILY PROTEIN C4A8.06C"/>
    <property type="match status" value="1"/>
</dbReference>
<dbReference type="Proteomes" id="UP000325529">
    <property type="component" value="Chromosome"/>
</dbReference>
<dbReference type="AlphaFoldDB" id="A0A5J6GC61"/>
<feature type="transmembrane region" description="Helical" evidence="2">
    <location>
        <begin position="73"/>
        <end position="95"/>
    </location>
</feature>
<keyword evidence="2" id="KW-1133">Transmembrane helix</keyword>
<feature type="domain" description="BD-FAE-like" evidence="3">
    <location>
        <begin position="158"/>
        <end position="356"/>
    </location>
</feature>
<keyword evidence="2" id="KW-0812">Transmembrane</keyword>
<dbReference type="OrthoDB" id="9803828at2"/>
<dbReference type="RefSeq" id="WP_055547631.1">
    <property type="nucleotide sequence ID" value="NZ_CP023699.1"/>
</dbReference>
<dbReference type="InterPro" id="IPR049492">
    <property type="entry name" value="BD-FAE-like_dom"/>
</dbReference>
<dbReference type="GO" id="GO:0016787">
    <property type="term" value="F:hydrolase activity"/>
    <property type="evidence" value="ECO:0007669"/>
    <property type="project" value="UniProtKB-KW"/>
</dbReference>
<organism evidence="4 5">
    <name type="scientific">Streptomyces kanamyceticus</name>
    <dbReference type="NCBI Taxonomy" id="1967"/>
    <lineage>
        <taxon>Bacteria</taxon>
        <taxon>Bacillati</taxon>
        <taxon>Actinomycetota</taxon>
        <taxon>Actinomycetes</taxon>
        <taxon>Kitasatosporales</taxon>
        <taxon>Streptomycetaceae</taxon>
        <taxon>Streptomyces</taxon>
    </lineage>
</organism>
<accession>A0A5J6GC61</accession>
<evidence type="ECO:0000256" key="2">
    <source>
        <dbReference type="SAM" id="Phobius"/>
    </source>
</evidence>
<gene>
    <name evidence="4" type="ORF">CP970_15225</name>
</gene>
<dbReference type="Pfam" id="PF20434">
    <property type="entry name" value="BD-FAE"/>
    <property type="match status" value="1"/>
</dbReference>
<proteinExistence type="predicted"/>
<sequence>MTSVKPPPVAARALLLAAGLLNAALAVLVAAPLPRVPLLVLVAAAITSWDLLLVPPGLLGLVAAAASGRRHPWCAGLAALASFAALVYGVMPYAAALGAAGRAGQELGATRYFDGVNYAKVPASERSFTYARVGNGNGHGNGHGARRKQKLKLDLWVLPKRRAVRHPAVVWVHGGGWNKGHRSQTPEWNRWFNARGWSVFDIDYRLAPGATQLDQIGDVKCAVGWVRRHARVYGVDPDHLLLAGSSAGGNLALSAAYTEGDDRVPASCAVRDSSVAGVISLYGPTDMRRLIAGTVLRGDPMMPRLMGGSATAVPARYRLGSPARLVRGDVPPTLLLHGSADRAVPVSQARELARRLKGAGAPATYVELPWADHCFDVNWGGWGSQIARAATERFLTTLERSLYPGKGPA</sequence>
<dbReference type="EMBL" id="CP023699">
    <property type="protein sequence ID" value="QEU92072.1"/>
    <property type="molecule type" value="Genomic_DNA"/>
</dbReference>
<dbReference type="Gene3D" id="3.40.50.1820">
    <property type="entry name" value="alpha/beta hydrolase"/>
    <property type="match status" value="1"/>
</dbReference>
<keyword evidence="1 4" id="KW-0378">Hydrolase</keyword>
<dbReference type="SUPFAM" id="SSF53474">
    <property type="entry name" value="alpha/beta-Hydrolases"/>
    <property type="match status" value="1"/>
</dbReference>
<dbReference type="InterPro" id="IPR050300">
    <property type="entry name" value="GDXG_lipolytic_enzyme"/>
</dbReference>
<dbReference type="PANTHER" id="PTHR48081:SF13">
    <property type="entry name" value="ALPHA_BETA HYDROLASE"/>
    <property type="match status" value="1"/>
</dbReference>
<name>A0A5J6GC61_STRKN</name>
<evidence type="ECO:0000313" key="5">
    <source>
        <dbReference type="Proteomes" id="UP000325529"/>
    </source>
</evidence>
<keyword evidence="5" id="KW-1185">Reference proteome</keyword>
<keyword evidence="2" id="KW-0472">Membrane</keyword>
<dbReference type="KEGG" id="ska:CP970_15225"/>
<evidence type="ECO:0000256" key="1">
    <source>
        <dbReference type="ARBA" id="ARBA00022801"/>
    </source>
</evidence>
<evidence type="ECO:0000313" key="4">
    <source>
        <dbReference type="EMBL" id="QEU92072.1"/>
    </source>
</evidence>